<evidence type="ECO:0000313" key="2">
    <source>
        <dbReference type="Proteomes" id="UP000770717"/>
    </source>
</evidence>
<gene>
    <name evidence="1" type="ORF">GDO78_015997</name>
</gene>
<accession>A0A8J6EKJ0</accession>
<sequence length="102" mass="11616">MQATLNGRTRTPRQRIRTLVCTAVMRCWHLLRVTYFMPVYSDKATGICNGKISIQKLCKPAMNVPDKRMGQAEGGDQHLEPMIRSPRGTINIPAYIHKCIYP</sequence>
<comment type="caution">
    <text evidence="1">The sequence shown here is derived from an EMBL/GenBank/DDBJ whole genome shotgun (WGS) entry which is preliminary data.</text>
</comment>
<name>A0A8J6EKJ0_ELECQ</name>
<proteinExistence type="predicted"/>
<dbReference type="AlphaFoldDB" id="A0A8J6EKJ0"/>
<keyword evidence="2" id="KW-1185">Reference proteome</keyword>
<reference evidence="1" key="1">
    <citation type="thesis" date="2020" institute="ProQuest LLC" country="789 East Eisenhower Parkway, Ann Arbor, MI, USA">
        <title>Comparative Genomics and Chromosome Evolution.</title>
        <authorList>
            <person name="Mudd A.B."/>
        </authorList>
    </citation>
    <scope>NUCLEOTIDE SEQUENCE</scope>
    <source>
        <strain evidence="1">HN-11 Male</strain>
        <tissue evidence="1">Kidney and liver</tissue>
    </source>
</reference>
<dbReference type="Proteomes" id="UP000770717">
    <property type="component" value="Unassembled WGS sequence"/>
</dbReference>
<organism evidence="1 2">
    <name type="scientific">Eleutherodactylus coqui</name>
    <name type="common">Puerto Rican coqui</name>
    <dbReference type="NCBI Taxonomy" id="57060"/>
    <lineage>
        <taxon>Eukaryota</taxon>
        <taxon>Metazoa</taxon>
        <taxon>Chordata</taxon>
        <taxon>Craniata</taxon>
        <taxon>Vertebrata</taxon>
        <taxon>Euteleostomi</taxon>
        <taxon>Amphibia</taxon>
        <taxon>Batrachia</taxon>
        <taxon>Anura</taxon>
        <taxon>Neobatrachia</taxon>
        <taxon>Hyloidea</taxon>
        <taxon>Eleutherodactylidae</taxon>
        <taxon>Eleutherodactylinae</taxon>
        <taxon>Eleutherodactylus</taxon>
        <taxon>Eleutherodactylus</taxon>
    </lineage>
</organism>
<dbReference type="EMBL" id="WNTK01000190">
    <property type="protein sequence ID" value="KAG9471077.1"/>
    <property type="molecule type" value="Genomic_DNA"/>
</dbReference>
<protein>
    <submittedName>
        <fullName evidence="1">Uncharacterized protein</fullName>
    </submittedName>
</protein>
<evidence type="ECO:0000313" key="1">
    <source>
        <dbReference type="EMBL" id="KAG9471077.1"/>
    </source>
</evidence>